<name>A0A2P8I4N6_SACCR</name>
<reference evidence="3 4" key="1">
    <citation type="submission" date="2018-03" db="EMBL/GenBank/DDBJ databases">
        <title>Genomic Encyclopedia of Type Strains, Phase III (KMG-III): the genomes of soil and plant-associated and newly described type strains.</title>
        <authorList>
            <person name="Whitman W."/>
        </authorList>
    </citation>
    <scope>NUCLEOTIDE SEQUENCE [LARGE SCALE GENOMIC DNA]</scope>
    <source>
        <strain evidence="3 4">CGMCC 4.7097</strain>
    </source>
</reference>
<evidence type="ECO:0000313" key="4">
    <source>
        <dbReference type="Proteomes" id="UP000241118"/>
    </source>
</evidence>
<evidence type="ECO:0000256" key="1">
    <source>
        <dbReference type="SAM" id="MobiDB-lite"/>
    </source>
</evidence>
<protein>
    <submittedName>
        <fullName evidence="3">Uncharacterized protein</fullName>
    </submittedName>
</protein>
<feature type="region of interest" description="Disordered" evidence="1">
    <location>
        <begin position="1"/>
        <end position="85"/>
    </location>
</feature>
<organism evidence="3 4">
    <name type="scientific">Saccharothrix carnea</name>
    <dbReference type="NCBI Taxonomy" id="1280637"/>
    <lineage>
        <taxon>Bacteria</taxon>
        <taxon>Bacillati</taxon>
        <taxon>Actinomycetota</taxon>
        <taxon>Actinomycetes</taxon>
        <taxon>Pseudonocardiales</taxon>
        <taxon>Pseudonocardiaceae</taxon>
        <taxon>Saccharothrix</taxon>
    </lineage>
</organism>
<feature type="compositionally biased region" description="Low complexity" evidence="1">
    <location>
        <begin position="16"/>
        <end position="32"/>
    </location>
</feature>
<accession>A0A2P8I4N6</accession>
<keyword evidence="4" id="KW-1185">Reference proteome</keyword>
<feature type="compositionally biased region" description="Pro residues" evidence="1">
    <location>
        <begin position="1"/>
        <end position="15"/>
    </location>
</feature>
<dbReference type="EMBL" id="PYAX01000009">
    <property type="protein sequence ID" value="PSL53445.1"/>
    <property type="molecule type" value="Genomic_DNA"/>
</dbReference>
<feature type="region of interest" description="Disordered" evidence="1">
    <location>
        <begin position="118"/>
        <end position="157"/>
    </location>
</feature>
<feature type="transmembrane region" description="Helical" evidence="2">
    <location>
        <begin position="95"/>
        <end position="113"/>
    </location>
</feature>
<dbReference type="AlphaFoldDB" id="A0A2P8I4N6"/>
<keyword evidence="2" id="KW-0472">Membrane</keyword>
<feature type="compositionally biased region" description="Low complexity" evidence="1">
    <location>
        <begin position="39"/>
        <end position="65"/>
    </location>
</feature>
<proteinExistence type="predicted"/>
<evidence type="ECO:0000256" key="2">
    <source>
        <dbReference type="SAM" id="Phobius"/>
    </source>
</evidence>
<keyword evidence="2" id="KW-0812">Transmembrane</keyword>
<dbReference type="RefSeq" id="WP_106618144.1">
    <property type="nucleotide sequence ID" value="NZ_PYAX01000009.1"/>
</dbReference>
<keyword evidence="2" id="KW-1133">Transmembrane helix</keyword>
<evidence type="ECO:0000313" key="3">
    <source>
        <dbReference type="EMBL" id="PSL53445.1"/>
    </source>
</evidence>
<comment type="caution">
    <text evidence="3">The sequence shown here is derived from an EMBL/GenBank/DDBJ whole genome shotgun (WGS) entry which is preliminary data.</text>
</comment>
<feature type="compositionally biased region" description="Basic and acidic residues" evidence="1">
    <location>
        <begin position="127"/>
        <end position="157"/>
    </location>
</feature>
<dbReference type="Proteomes" id="UP000241118">
    <property type="component" value="Unassembled WGS sequence"/>
</dbReference>
<sequence length="157" mass="16128">MSEPDQPPRANPEPPADATKPTATPVPDAAGPEPGGLPAGEQAAAPGEPVAARPATAEGEPAAAQPTPPHPAYAPPPPGKGAALGRIVKHRATQLVAVGLLGLVLGGGIVALADRDHRPRYGVGADRPGHSRFDERGERGDRGERGPERGPWRDFER</sequence>
<feature type="compositionally biased region" description="Pro residues" evidence="1">
    <location>
        <begin position="66"/>
        <end position="79"/>
    </location>
</feature>
<gene>
    <name evidence="3" type="ORF">B0I31_109235</name>
</gene>